<reference evidence="5" key="2">
    <citation type="submission" date="2021-01" db="EMBL/GenBank/DDBJ databases">
        <authorList>
            <person name="Schikora-Tamarit M.A."/>
        </authorList>
    </citation>
    <scope>NUCLEOTIDE SEQUENCE</scope>
    <source>
        <strain evidence="5">CBS2887</strain>
    </source>
</reference>
<keyword evidence="3" id="KW-0687">Ribonucleoprotein</keyword>
<dbReference type="FunFam" id="1.10.287.1480:FF:000001">
    <property type="entry name" value="30S ribosomal protein S14"/>
    <property type="match status" value="1"/>
</dbReference>
<evidence type="ECO:0000256" key="1">
    <source>
        <dbReference type="ARBA" id="ARBA00009083"/>
    </source>
</evidence>
<keyword evidence="2" id="KW-0689">Ribosomal protein</keyword>
<dbReference type="PANTHER" id="PTHR19836">
    <property type="entry name" value="30S RIBOSOMAL PROTEIN S14"/>
    <property type="match status" value="1"/>
</dbReference>
<dbReference type="GO" id="GO:0006412">
    <property type="term" value="P:translation"/>
    <property type="evidence" value="ECO:0007669"/>
    <property type="project" value="InterPro"/>
</dbReference>
<comment type="caution">
    <text evidence="5">The sequence shown here is derived from an EMBL/GenBank/DDBJ whole genome shotgun (WGS) entry which is preliminary data.</text>
</comment>
<dbReference type="Proteomes" id="UP000774326">
    <property type="component" value="Unassembled WGS sequence"/>
</dbReference>
<evidence type="ECO:0000256" key="4">
    <source>
        <dbReference type="ARBA" id="ARBA00076896"/>
    </source>
</evidence>
<dbReference type="OrthoDB" id="413436at2759"/>
<gene>
    <name evidence="5" type="ORF">WICPIJ_008369</name>
</gene>
<accession>A0A9P8PXG7</accession>
<dbReference type="SUPFAM" id="SSF57716">
    <property type="entry name" value="Glucocorticoid receptor-like (DNA-binding domain)"/>
    <property type="match status" value="1"/>
</dbReference>
<dbReference type="EMBL" id="JAEUBG010004779">
    <property type="protein sequence ID" value="KAH3680156.1"/>
    <property type="molecule type" value="Genomic_DNA"/>
</dbReference>
<dbReference type="InterPro" id="IPR001209">
    <property type="entry name" value="Ribosomal_uS14"/>
</dbReference>
<evidence type="ECO:0000256" key="3">
    <source>
        <dbReference type="ARBA" id="ARBA00023274"/>
    </source>
</evidence>
<dbReference type="PANTHER" id="PTHR19836:SF19">
    <property type="entry name" value="SMALL RIBOSOMAL SUBUNIT PROTEIN US14M"/>
    <property type="match status" value="1"/>
</dbReference>
<comment type="similarity">
    <text evidence="1">Belongs to the universal ribosomal protein uS14 family.</text>
</comment>
<evidence type="ECO:0000313" key="6">
    <source>
        <dbReference type="Proteomes" id="UP000774326"/>
    </source>
</evidence>
<keyword evidence="6" id="KW-1185">Reference proteome</keyword>
<dbReference type="GO" id="GO:0005763">
    <property type="term" value="C:mitochondrial small ribosomal subunit"/>
    <property type="evidence" value="ECO:0007669"/>
    <property type="project" value="TreeGrafter"/>
</dbReference>
<dbReference type="GO" id="GO:0003735">
    <property type="term" value="F:structural constituent of ribosome"/>
    <property type="evidence" value="ECO:0007669"/>
    <property type="project" value="InterPro"/>
</dbReference>
<dbReference type="Pfam" id="PF00253">
    <property type="entry name" value="Ribosomal_S14"/>
    <property type="match status" value="1"/>
</dbReference>
<name>A0A9P8PXG7_WICPI</name>
<dbReference type="Gene3D" id="1.10.287.1480">
    <property type="match status" value="1"/>
</dbReference>
<reference evidence="5" key="1">
    <citation type="journal article" date="2021" name="Open Biol.">
        <title>Shared evolutionary footprints suggest mitochondrial oxidative damage underlies multiple complex I losses in fungi.</title>
        <authorList>
            <person name="Schikora-Tamarit M.A."/>
            <person name="Marcet-Houben M."/>
            <person name="Nosek J."/>
            <person name="Gabaldon T."/>
        </authorList>
    </citation>
    <scope>NUCLEOTIDE SEQUENCE</scope>
    <source>
        <strain evidence="5">CBS2887</strain>
    </source>
</reference>
<dbReference type="AlphaFoldDB" id="A0A9P8PXG7"/>
<organism evidence="5 6">
    <name type="scientific">Wickerhamomyces pijperi</name>
    <name type="common">Yeast</name>
    <name type="synonym">Pichia pijperi</name>
    <dbReference type="NCBI Taxonomy" id="599730"/>
    <lineage>
        <taxon>Eukaryota</taxon>
        <taxon>Fungi</taxon>
        <taxon>Dikarya</taxon>
        <taxon>Ascomycota</taxon>
        <taxon>Saccharomycotina</taxon>
        <taxon>Saccharomycetes</taxon>
        <taxon>Phaffomycetales</taxon>
        <taxon>Wickerhamomycetaceae</taxon>
        <taxon>Wickerhamomyces</taxon>
    </lineage>
</organism>
<proteinExistence type="inferred from homology"/>
<sequence length="115" mass="13215">MGNFRFPFNVQLPKGYLNARIIRDQFKREQAAEHEVTIQALKYIARNTVLPAKARLEAQLQLATMPNYTRMNAVKDRCVASGHSKGLIKAFRLHRYQFREKALTGELPGVQKGSW</sequence>
<evidence type="ECO:0000256" key="2">
    <source>
        <dbReference type="ARBA" id="ARBA00022980"/>
    </source>
</evidence>
<evidence type="ECO:0000313" key="5">
    <source>
        <dbReference type="EMBL" id="KAH3680156.1"/>
    </source>
</evidence>
<protein>
    <recommendedName>
        <fullName evidence="4">37S ribosomal protein MRP2, mitochondrial</fullName>
    </recommendedName>
</protein>